<dbReference type="NCBIfam" id="TIGR03679">
    <property type="entry name" value="arCOG00187"/>
    <property type="match status" value="1"/>
</dbReference>
<dbReference type="InterPro" id="IPR022427">
    <property type="entry name" value="MJ0570_ATP-bd"/>
</dbReference>
<dbReference type="Gene3D" id="3.40.50.620">
    <property type="entry name" value="HUPs"/>
    <property type="match status" value="1"/>
</dbReference>
<feature type="domain" description="Diphthamide synthase" evidence="1">
    <location>
        <begin position="1"/>
        <end position="210"/>
    </location>
</feature>
<dbReference type="PANTHER" id="PTHR12196:SF2">
    <property type="entry name" value="DIPHTHINE--AMMONIA LIGASE"/>
    <property type="match status" value="1"/>
</dbReference>
<dbReference type="SUPFAM" id="SSF52402">
    <property type="entry name" value="Adenine nucleotide alpha hydrolases-like"/>
    <property type="match status" value="1"/>
</dbReference>
<dbReference type="Proteomes" id="UP000240322">
    <property type="component" value="Unassembled WGS sequence"/>
</dbReference>
<dbReference type="PIRSF" id="PIRSF039123">
    <property type="entry name" value="Diphthamide_synthase"/>
    <property type="match status" value="1"/>
</dbReference>
<dbReference type="AlphaFoldDB" id="A0A2R6AKY1"/>
<proteinExistence type="predicted"/>
<dbReference type="InterPro" id="IPR030662">
    <property type="entry name" value="DPH6/MJ0570"/>
</dbReference>
<gene>
    <name evidence="2" type="ORF">B9Q03_11295</name>
</gene>
<dbReference type="GO" id="GO:0017178">
    <property type="term" value="F:diphthine-ammonia ligase activity"/>
    <property type="evidence" value="ECO:0007669"/>
    <property type="project" value="TreeGrafter"/>
</dbReference>
<dbReference type="Pfam" id="PF01902">
    <property type="entry name" value="Diphthami_syn_2"/>
    <property type="match status" value="1"/>
</dbReference>
<dbReference type="EMBL" id="NEXE01000191">
    <property type="protein sequence ID" value="PSN87015.1"/>
    <property type="molecule type" value="Genomic_DNA"/>
</dbReference>
<dbReference type="CDD" id="cd01994">
    <property type="entry name" value="AANH_PF0828-like"/>
    <property type="match status" value="1"/>
</dbReference>
<name>A0A2R6AKY1_9ARCH</name>
<evidence type="ECO:0000313" key="2">
    <source>
        <dbReference type="EMBL" id="PSN87015.1"/>
    </source>
</evidence>
<comment type="caution">
    <text evidence="2">The sequence shown here is derived from an EMBL/GenBank/DDBJ whole genome shotgun (WGS) entry which is preliminary data.</text>
</comment>
<dbReference type="InterPro" id="IPR014729">
    <property type="entry name" value="Rossmann-like_a/b/a_fold"/>
</dbReference>
<dbReference type="InterPro" id="IPR002761">
    <property type="entry name" value="Diphthami_syn_dom"/>
</dbReference>
<reference evidence="2 3" key="1">
    <citation type="submission" date="2017-04" db="EMBL/GenBank/DDBJ databases">
        <title>Novel microbial lineages endemic to geothermal iron-oxide mats fill important gaps in the evolutionary history of Archaea.</title>
        <authorList>
            <person name="Jay Z.J."/>
            <person name="Beam J.P."/>
            <person name="Dlakic M."/>
            <person name="Rusch D.B."/>
            <person name="Kozubal M.A."/>
            <person name="Inskeep W.P."/>
        </authorList>
    </citation>
    <scope>NUCLEOTIDE SEQUENCE [LARGE SCALE GENOMIC DNA]</scope>
    <source>
        <strain evidence="2">OSP_D</strain>
    </source>
</reference>
<sequence length="239" mass="27129">MKFAALISGGKDSFFAAYYMTIQGWEPVLLVRILPRTPDSYMFHTVNLHVVEKQAECANLPLASLSVSGVREVEVEEFSSQLSRLREEHGFEALVTGGVWSEYQRVRFDSACEAADLKCFSPLWHKKPETLFKTYLDHGFKFMFSGVYALGFSDTWVGRLIQAEDLQKLVELNQRYGVSIIGEGGEYESLVLDCPLFQYKRLSVSGQKKRTGPYSYEFVVEDVQTVSKPSGSEYIRVLN</sequence>
<accession>A0A2R6AKY1</accession>
<dbReference type="NCBIfam" id="TIGR00290">
    <property type="entry name" value="MJ0570_dom"/>
    <property type="match status" value="1"/>
</dbReference>
<organism evidence="2 3">
    <name type="scientific">Candidatus Marsarchaeota G2 archaeon OSP_D</name>
    <dbReference type="NCBI Taxonomy" id="1978157"/>
    <lineage>
        <taxon>Archaea</taxon>
        <taxon>Candidatus Marsarchaeota</taxon>
        <taxon>Candidatus Marsarchaeota group 2</taxon>
    </lineage>
</organism>
<dbReference type="GO" id="GO:0017183">
    <property type="term" value="P:protein histidyl modification to diphthamide"/>
    <property type="evidence" value="ECO:0007669"/>
    <property type="project" value="TreeGrafter"/>
</dbReference>
<evidence type="ECO:0000259" key="1">
    <source>
        <dbReference type="Pfam" id="PF01902"/>
    </source>
</evidence>
<dbReference type="Gene3D" id="3.90.1490.10">
    <property type="entry name" value="putative n-type atp pyrophosphatase, domain 2"/>
    <property type="match status" value="1"/>
</dbReference>
<dbReference type="PANTHER" id="PTHR12196">
    <property type="entry name" value="DOMAIN OF UNKNOWN FUNCTION 71 DUF71 -CONTAINING PROTEIN"/>
    <property type="match status" value="1"/>
</dbReference>
<evidence type="ECO:0000313" key="3">
    <source>
        <dbReference type="Proteomes" id="UP000240322"/>
    </source>
</evidence>
<protein>
    <recommendedName>
        <fullName evidence="1">Diphthamide synthase domain-containing protein</fullName>
    </recommendedName>
</protein>